<evidence type="ECO:0000313" key="3">
    <source>
        <dbReference type="EMBL" id="GAA1838204.1"/>
    </source>
</evidence>
<dbReference type="Pfam" id="PF19877">
    <property type="entry name" value="DUF6350"/>
    <property type="match status" value="1"/>
</dbReference>
<feature type="transmembrane region" description="Helical" evidence="2">
    <location>
        <begin position="336"/>
        <end position="358"/>
    </location>
</feature>
<keyword evidence="2" id="KW-1133">Transmembrane helix</keyword>
<comment type="caution">
    <text evidence="3">The sequence shown here is derived from an EMBL/GenBank/DDBJ whole genome shotgun (WGS) entry which is preliminary data.</text>
</comment>
<dbReference type="InterPro" id="IPR045931">
    <property type="entry name" value="DUF6350"/>
</dbReference>
<feature type="transmembrane region" description="Helical" evidence="2">
    <location>
        <begin position="145"/>
        <end position="164"/>
    </location>
</feature>
<evidence type="ECO:0008006" key="5">
    <source>
        <dbReference type="Google" id="ProtNLM"/>
    </source>
</evidence>
<feature type="transmembrane region" description="Helical" evidence="2">
    <location>
        <begin position="303"/>
        <end position="324"/>
    </location>
</feature>
<dbReference type="RefSeq" id="WP_157427392.1">
    <property type="nucleotide sequence ID" value="NZ_BAAANK010000006.1"/>
</dbReference>
<keyword evidence="2" id="KW-0812">Transmembrane</keyword>
<evidence type="ECO:0000256" key="2">
    <source>
        <dbReference type="SAM" id="Phobius"/>
    </source>
</evidence>
<feature type="transmembrane region" description="Helical" evidence="2">
    <location>
        <begin position="278"/>
        <end position="297"/>
    </location>
</feature>
<reference evidence="3 4" key="1">
    <citation type="journal article" date="2019" name="Int. J. Syst. Evol. Microbiol.">
        <title>The Global Catalogue of Microorganisms (GCM) 10K type strain sequencing project: providing services to taxonomists for standard genome sequencing and annotation.</title>
        <authorList>
            <consortium name="The Broad Institute Genomics Platform"/>
            <consortium name="The Broad Institute Genome Sequencing Center for Infectious Disease"/>
            <person name="Wu L."/>
            <person name="Ma J."/>
        </authorList>
    </citation>
    <scope>NUCLEOTIDE SEQUENCE [LARGE SCALE GENOMIC DNA]</scope>
    <source>
        <strain evidence="3 4">JCM 14323</strain>
    </source>
</reference>
<feature type="transmembrane region" description="Helical" evidence="2">
    <location>
        <begin position="244"/>
        <end position="266"/>
    </location>
</feature>
<sequence length="520" mass="52207">MRRTTIALLASLEAFVAALIGFALAFVPLMLLWAVHFGLAVDIMAFVHAAAGVWLLGHGVNVTVQVDAVTAERTGLAGAGDPFPIAIALLGIALLTFAAGVRIGRRSAAGGHALTGAVAAMVVFAAAGSGAAALADTPVLHTNPWWALALPAFVVGLGALVGAIEESVRNPSTDVAGAGFVRRRVQDLPPLLGEVTVAAVRVGGGAAFGVLAFAAAMLGVAVFVDYATVAGLYQALDAGIDGGIALTMAELAILPNLVIWAAAWMLGPGFAIGAGSSVAPGGTVLGPVPGIPLLGALPNGAPLLGALLLVVPVLLGFVGAWIVGSARRRADASTEWWRPVVVALAVALVAGVTLGLLARWSGGAVGPGRLAVVGPDPWAVGAVAALTIGLGALAGGFAAMVGRGAPEPAGTSLARRDDGIEPADAATTEAFEPRATPAPVPRPSPASPKAPARSTDRPTTTPPTTDRPTTTPPPTAPPTTAPPARRDDDEPWWRRDRGDAPRGGDADDTEAFDRTGPLDR</sequence>
<dbReference type="Proteomes" id="UP001501746">
    <property type="component" value="Unassembled WGS sequence"/>
</dbReference>
<organism evidence="3 4">
    <name type="scientific">Agromyces salentinus</name>
    <dbReference type="NCBI Taxonomy" id="269421"/>
    <lineage>
        <taxon>Bacteria</taxon>
        <taxon>Bacillati</taxon>
        <taxon>Actinomycetota</taxon>
        <taxon>Actinomycetes</taxon>
        <taxon>Micrococcales</taxon>
        <taxon>Microbacteriaceae</taxon>
        <taxon>Agromyces</taxon>
    </lineage>
</organism>
<name>A0ABN2MTJ7_9MICO</name>
<evidence type="ECO:0000313" key="4">
    <source>
        <dbReference type="Proteomes" id="UP001501746"/>
    </source>
</evidence>
<keyword evidence="2" id="KW-0472">Membrane</keyword>
<gene>
    <name evidence="3" type="ORF">GCM10009750_24610</name>
</gene>
<keyword evidence="4" id="KW-1185">Reference proteome</keyword>
<proteinExistence type="predicted"/>
<protein>
    <recommendedName>
        <fullName evidence="5">Integral membrane protein</fullName>
    </recommendedName>
</protein>
<feature type="transmembrane region" description="Helical" evidence="2">
    <location>
        <begin position="378"/>
        <end position="401"/>
    </location>
</feature>
<feature type="compositionally biased region" description="Basic and acidic residues" evidence="1">
    <location>
        <begin position="484"/>
        <end position="520"/>
    </location>
</feature>
<feature type="compositionally biased region" description="Pro residues" evidence="1">
    <location>
        <begin position="470"/>
        <end position="481"/>
    </location>
</feature>
<accession>A0ABN2MTJ7</accession>
<feature type="transmembrane region" description="Helical" evidence="2">
    <location>
        <begin position="34"/>
        <end position="56"/>
    </location>
</feature>
<dbReference type="EMBL" id="BAAANK010000006">
    <property type="protein sequence ID" value="GAA1838204.1"/>
    <property type="molecule type" value="Genomic_DNA"/>
</dbReference>
<feature type="transmembrane region" description="Helical" evidence="2">
    <location>
        <begin position="6"/>
        <end position="27"/>
    </location>
</feature>
<feature type="compositionally biased region" description="Low complexity" evidence="1">
    <location>
        <begin position="449"/>
        <end position="469"/>
    </location>
</feature>
<feature type="transmembrane region" description="Helical" evidence="2">
    <location>
        <begin position="83"/>
        <end position="101"/>
    </location>
</feature>
<feature type="compositionally biased region" description="Pro residues" evidence="1">
    <location>
        <begin position="436"/>
        <end position="448"/>
    </location>
</feature>
<feature type="region of interest" description="Disordered" evidence="1">
    <location>
        <begin position="426"/>
        <end position="520"/>
    </location>
</feature>
<feature type="transmembrane region" description="Helical" evidence="2">
    <location>
        <begin position="191"/>
        <end position="224"/>
    </location>
</feature>
<feature type="transmembrane region" description="Helical" evidence="2">
    <location>
        <begin position="113"/>
        <end position="133"/>
    </location>
</feature>
<evidence type="ECO:0000256" key="1">
    <source>
        <dbReference type="SAM" id="MobiDB-lite"/>
    </source>
</evidence>